<evidence type="ECO:0000256" key="3">
    <source>
        <dbReference type="ARBA" id="ARBA00010286"/>
    </source>
</evidence>
<keyword evidence="4" id="KW-0479">Metal-binding</keyword>
<reference evidence="7 8" key="2">
    <citation type="journal article" date="2016" name="Genome Announc.">
        <title>Complete Genome Sequence of the Highly Virulent Aeromonas schubertii Strain WL1483, Isolated from Diseased Snakehead Fish (Channa argus) in China.</title>
        <authorList>
            <person name="Liu L."/>
            <person name="Li N."/>
            <person name="Zhang D."/>
            <person name="Fu X."/>
            <person name="Shi C."/>
            <person name="Lin Q."/>
            <person name="Hao G."/>
        </authorList>
    </citation>
    <scope>NUCLEOTIDE SEQUENCE [LARGE SCALE GENOMIC DNA]</scope>
    <source>
        <strain evidence="7 8">WL1483</strain>
    </source>
</reference>
<feature type="domain" description="Amidohydrolase-related" evidence="6">
    <location>
        <begin position="52"/>
        <end position="428"/>
    </location>
</feature>
<evidence type="ECO:0000313" key="8">
    <source>
        <dbReference type="Proteomes" id="UP000058114"/>
    </source>
</evidence>
<dbReference type="GO" id="GO:0004038">
    <property type="term" value="F:allantoinase activity"/>
    <property type="evidence" value="ECO:0007669"/>
    <property type="project" value="TreeGrafter"/>
</dbReference>
<dbReference type="GO" id="GO:0005737">
    <property type="term" value="C:cytoplasm"/>
    <property type="evidence" value="ECO:0007669"/>
    <property type="project" value="TreeGrafter"/>
</dbReference>
<dbReference type="AlphaFoldDB" id="A0A0S2SKI1"/>
<comment type="cofactor">
    <cofactor evidence="1">
        <name>Zn(2+)</name>
        <dbReference type="ChEBI" id="CHEBI:29105"/>
    </cofactor>
</comment>
<gene>
    <name evidence="7" type="ORF">WL1483_2812</name>
</gene>
<dbReference type="GO" id="GO:0046872">
    <property type="term" value="F:metal ion binding"/>
    <property type="evidence" value="ECO:0007669"/>
    <property type="project" value="UniProtKB-KW"/>
</dbReference>
<dbReference type="InterPro" id="IPR032466">
    <property type="entry name" value="Metal_Hydrolase"/>
</dbReference>
<comment type="function">
    <text evidence="2">Catalyzes the reversible cyclization of carbamoyl aspartate to dihydroorotate.</text>
</comment>
<dbReference type="SUPFAM" id="SSF51556">
    <property type="entry name" value="Metallo-dependent hydrolases"/>
    <property type="match status" value="1"/>
</dbReference>
<dbReference type="NCBIfam" id="NF006688">
    <property type="entry name" value="PRK09236.1"/>
    <property type="match status" value="1"/>
</dbReference>
<dbReference type="KEGG" id="asr:WL1483_2812"/>
<dbReference type="EMBL" id="CP013067">
    <property type="protein sequence ID" value="ALP42231.1"/>
    <property type="molecule type" value="Genomic_DNA"/>
</dbReference>
<dbReference type="InterPro" id="IPR011059">
    <property type="entry name" value="Metal-dep_hydrolase_composite"/>
</dbReference>
<dbReference type="Proteomes" id="UP000058114">
    <property type="component" value="Chromosome"/>
</dbReference>
<dbReference type="InterPro" id="IPR050138">
    <property type="entry name" value="DHOase/Allantoinase_Hydrolase"/>
</dbReference>
<dbReference type="PATRIC" id="fig|652.5.peg.2117"/>
<organism evidence="7 8">
    <name type="scientific">Aeromonas schubertii</name>
    <dbReference type="NCBI Taxonomy" id="652"/>
    <lineage>
        <taxon>Bacteria</taxon>
        <taxon>Pseudomonadati</taxon>
        <taxon>Pseudomonadota</taxon>
        <taxon>Gammaproteobacteria</taxon>
        <taxon>Aeromonadales</taxon>
        <taxon>Aeromonadaceae</taxon>
        <taxon>Aeromonas</taxon>
    </lineage>
</organism>
<evidence type="ECO:0000256" key="4">
    <source>
        <dbReference type="ARBA" id="ARBA00022723"/>
    </source>
</evidence>
<dbReference type="GO" id="GO:0006145">
    <property type="term" value="P:purine nucleobase catabolic process"/>
    <property type="evidence" value="ECO:0007669"/>
    <property type="project" value="TreeGrafter"/>
</dbReference>
<dbReference type="PANTHER" id="PTHR43668">
    <property type="entry name" value="ALLANTOINASE"/>
    <property type="match status" value="1"/>
</dbReference>
<dbReference type="InterPro" id="IPR006680">
    <property type="entry name" value="Amidohydro-rel"/>
</dbReference>
<dbReference type="Gene3D" id="3.20.20.140">
    <property type="entry name" value="Metal-dependent hydrolases"/>
    <property type="match status" value="1"/>
</dbReference>
<protein>
    <submittedName>
        <fullName evidence="7">Dihydroorotase</fullName>
    </submittedName>
</protein>
<name>A0A0S2SKI1_9GAMM</name>
<reference evidence="8" key="1">
    <citation type="submission" date="2015-10" db="EMBL/GenBank/DDBJ databases">
        <title>Complete Genome Sequence of Aeromonas schubertii strain WL1483.</title>
        <authorList>
            <person name="Liu L."/>
        </authorList>
    </citation>
    <scope>NUCLEOTIDE SEQUENCE [LARGE SCALE GENOMIC DNA]</scope>
    <source>
        <strain evidence="8">WL1483</strain>
    </source>
</reference>
<evidence type="ECO:0000256" key="5">
    <source>
        <dbReference type="ARBA" id="ARBA00022801"/>
    </source>
</evidence>
<dbReference type="InterPro" id="IPR002195">
    <property type="entry name" value="Dihydroorotase_CS"/>
</dbReference>
<keyword evidence="5" id="KW-0378">Hydrolase</keyword>
<dbReference type="PANTHER" id="PTHR43668:SF4">
    <property type="entry name" value="ALLANTOINASE"/>
    <property type="match status" value="1"/>
</dbReference>
<dbReference type="RefSeq" id="WP_060585981.1">
    <property type="nucleotide sequence ID" value="NZ_CP013067.1"/>
</dbReference>
<proteinExistence type="inferred from homology"/>
<evidence type="ECO:0000313" key="7">
    <source>
        <dbReference type="EMBL" id="ALP42231.1"/>
    </source>
</evidence>
<dbReference type="Gene3D" id="2.30.40.10">
    <property type="entry name" value="Urease, subunit C, domain 1"/>
    <property type="match status" value="1"/>
</dbReference>
<sequence>MNKLLISQATLVNEGKIYAADVLIEGERIVRIAPHIETPADAVVIDAKGKHLIPGMIDDQVHFREPGLTHKGTIRSESRAAVAGGTTSFMEMPNVNPQTTTIEALEAKYAIAEHSSVANYSFYLGATNDNLEEIKRLDPKRNCGVKIFMGSSTGNMLVDNQETLAAIFRESPVLLVTHCEDTPTIAANEQAARERWGEQVPMREHAHIRSDEACYRSSSLAVALAKEHGAKLHVLHLTSAKELSLFTPSHDVKELRSKQITAEVCVHHLFFNEEDYETLGSQIKCNPSVKTVADQRALLDAVRDDLLDIIATDHAPHTWEEKQQSYFKAPSGVPLVQHSLLALLELYHNGVFTLEKIVQKTSHAVAERYEIEDRGYIREGYYADLVLLDLGKPYVVNDDNILYHCAWTPFNGYRFHSSIDTTLVNGQIAYQGGQVNDALLGKRLTFDRQ</sequence>
<evidence type="ECO:0000256" key="1">
    <source>
        <dbReference type="ARBA" id="ARBA00001947"/>
    </source>
</evidence>
<evidence type="ECO:0000256" key="2">
    <source>
        <dbReference type="ARBA" id="ARBA00002368"/>
    </source>
</evidence>
<dbReference type="PROSITE" id="PS00483">
    <property type="entry name" value="DIHYDROOROTASE_2"/>
    <property type="match status" value="1"/>
</dbReference>
<dbReference type="Pfam" id="PF01979">
    <property type="entry name" value="Amidohydro_1"/>
    <property type="match status" value="1"/>
</dbReference>
<evidence type="ECO:0000259" key="6">
    <source>
        <dbReference type="Pfam" id="PF01979"/>
    </source>
</evidence>
<comment type="similarity">
    <text evidence="3">Belongs to the metallo-dependent hydrolases superfamily. DHOase family. Class I DHOase subfamily.</text>
</comment>
<accession>A0A0S2SKI1</accession>
<dbReference type="SUPFAM" id="SSF51338">
    <property type="entry name" value="Composite domain of metallo-dependent hydrolases"/>
    <property type="match status" value="1"/>
</dbReference>
<dbReference type="CDD" id="cd01318">
    <property type="entry name" value="DHOase_IIb"/>
    <property type="match status" value="1"/>
</dbReference>